<dbReference type="AlphaFoldDB" id="A0A9D4XVG3"/>
<gene>
    <name evidence="2" type="ORF">KIW84_033252</name>
</gene>
<keyword evidence="3" id="KW-1185">Reference proteome</keyword>
<reference evidence="2 3" key="1">
    <citation type="journal article" date="2022" name="Nat. Genet.">
        <title>Improved pea reference genome and pan-genome highlight genomic features and evolutionary characteristics.</title>
        <authorList>
            <person name="Yang T."/>
            <person name="Liu R."/>
            <person name="Luo Y."/>
            <person name="Hu S."/>
            <person name="Wang D."/>
            <person name="Wang C."/>
            <person name="Pandey M.K."/>
            <person name="Ge S."/>
            <person name="Xu Q."/>
            <person name="Li N."/>
            <person name="Li G."/>
            <person name="Huang Y."/>
            <person name="Saxena R.K."/>
            <person name="Ji Y."/>
            <person name="Li M."/>
            <person name="Yan X."/>
            <person name="He Y."/>
            <person name="Liu Y."/>
            <person name="Wang X."/>
            <person name="Xiang C."/>
            <person name="Varshney R.K."/>
            <person name="Ding H."/>
            <person name="Gao S."/>
            <person name="Zong X."/>
        </authorList>
    </citation>
    <scope>NUCLEOTIDE SEQUENCE [LARGE SCALE GENOMIC DNA]</scope>
    <source>
        <strain evidence="2 3">cv. Zhongwan 6</strain>
    </source>
</reference>
<dbReference type="Gramene" id="Psat03G0325200-T1">
    <property type="protein sequence ID" value="KAI5428171.1"/>
    <property type="gene ID" value="KIW84_033252"/>
</dbReference>
<dbReference type="Proteomes" id="UP001058974">
    <property type="component" value="Chromosome 3"/>
</dbReference>
<name>A0A9D4XVG3_PEA</name>
<evidence type="ECO:0000313" key="3">
    <source>
        <dbReference type="Proteomes" id="UP001058974"/>
    </source>
</evidence>
<evidence type="ECO:0000313" key="2">
    <source>
        <dbReference type="EMBL" id="KAI5428171.1"/>
    </source>
</evidence>
<sequence length="120" mass="13835">MEVGKLLDYYVAGKLYGNWNRCTKDNILFLKRQENDCVFMFLVGLNKDLDEVKGRVLGKVPLSTLHETFSEIRREEASQGIGMDKTPRNSEFEGSTLATRNLDEGRRSYKVPWCDHCKRG</sequence>
<feature type="region of interest" description="Disordered" evidence="1">
    <location>
        <begin position="75"/>
        <end position="99"/>
    </location>
</feature>
<dbReference type="EMBL" id="JAMSHJ010000003">
    <property type="protein sequence ID" value="KAI5428171.1"/>
    <property type="molecule type" value="Genomic_DNA"/>
</dbReference>
<evidence type="ECO:0000256" key="1">
    <source>
        <dbReference type="SAM" id="MobiDB-lite"/>
    </source>
</evidence>
<organism evidence="2 3">
    <name type="scientific">Pisum sativum</name>
    <name type="common">Garden pea</name>
    <name type="synonym">Lathyrus oleraceus</name>
    <dbReference type="NCBI Taxonomy" id="3888"/>
    <lineage>
        <taxon>Eukaryota</taxon>
        <taxon>Viridiplantae</taxon>
        <taxon>Streptophyta</taxon>
        <taxon>Embryophyta</taxon>
        <taxon>Tracheophyta</taxon>
        <taxon>Spermatophyta</taxon>
        <taxon>Magnoliopsida</taxon>
        <taxon>eudicotyledons</taxon>
        <taxon>Gunneridae</taxon>
        <taxon>Pentapetalae</taxon>
        <taxon>rosids</taxon>
        <taxon>fabids</taxon>
        <taxon>Fabales</taxon>
        <taxon>Fabaceae</taxon>
        <taxon>Papilionoideae</taxon>
        <taxon>50 kb inversion clade</taxon>
        <taxon>NPAAA clade</taxon>
        <taxon>Hologalegina</taxon>
        <taxon>IRL clade</taxon>
        <taxon>Fabeae</taxon>
        <taxon>Lathyrus</taxon>
    </lineage>
</organism>
<comment type="caution">
    <text evidence="2">The sequence shown here is derived from an EMBL/GenBank/DDBJ whole genome shotgun (WGS) entry which is preliminary data.</text>
</comment>
<protein>
    <submittedName>
        <fullName evidence="2">Uncharacterized protein</fullName>
    </submittedName>
</protein>
<accession>A0A9D4XVG3</accession>
<proteinExistence type="predicted"/>